<evidence type="ECO:0000313" key="2">
    <source>
        <dbReference type="EMBL" id="OTP12769.1"/>
    </source>
</evidence>
<organism evidence="2">
    <name type="scientific">Candidatus Enterococcus clewellii</name>
    <dbReference type="NCBI Taxonomy" id="1834193"/>
    <lineage>
        <taxon>Bacteria</taxon>
        <taxon>Bacillati</taxon>
        <taxon>Bacillota</taxon>
        <taxon>Bacilli</taxon>
        <taxon>Lactobacillales</taxon>
        <taxon>Enterococcaceae</taxon>
        <taxon>Enterococcus</taxon>
    </lineage>
</organism>
<reference evidence="3" key="3">
    <citation type="submission" date="2024-03" db="EMBL/GenBank/DDBJ databases">
        <title>The Genome Sequence of Enterococcus sp. DIV0242b.</title>
        <authorList>
            <consortium name="The Broad Institute Genomics Platform"/>
            <consortium name="The Broad Institute Microbial Omics Core"/>
            <consortium name="The Broad Institute Genomic Center for Infectious Diseases"/>
            <person name="Earl A."/>
            <person name="Manson A."/>
            <person name="Gilmore M."/>
            <person name="Schwartman J."/>
            <person name="Shea T."/>
            <person name="Abouelleil A."/>
            <person name="Cao P."/>
            <person name="Chapman S."/>
            <person name="Cusick C."/>
            <person name="Young S."/>
            <person name="Neafsey D."/>
            <person name="Nusbaum C."/>
            <person name="Birren B."/>
        </authorList>
    </citation>
    <scope>NUCLEOTIDE SEQUENCE</scope>
    <source>
        <strain evidence="3">9E7_DIV0242</strain>
    </source>
</reference>
<dbReference type="Proteomes" id="UP000195141">
    <property type="component" value="Chromosome"/>
</dbReference>
<dbReference type="EMBL" id="CP147247">
    <property type="protein sequence ID" value="WYJ89665.1"/>
    <property type="molecule type" value="Genomic_DNA"/>
</dbReference>
<reference evidence="3" key="2">
    <citation type="submission" date="2017-05" db="EMBL/GenBank/DDBJ databases">
        <authorList>
            <consortium name="The Broad Institute Genomics Platform"/>
            <consortium name="The Broad Institute Genomic Center for Infectious Diseases"/>
            <person name="Earl A."/>
            <person name="Manson A."/>
            <person name="Schwartman J."/>
            <person name="Gilmore M."/>
            <person name="Abouelleil A."/>
            <person name="Cao P."/>
            <person name="Chapman S."/>
            <person name="Cusick C."/>
            <person name="Shea T."/>
            <person name="Young S."/>
            <person name="Neafsey D."/>
            <person name="Nusbaum C."/>
            <person name="Birren B."/>
        </authorList>
    </citation>
    <scope>NUCLEOTIDE SEQUENCE</scope>
    <source>
        <strain evidence="3">9E7_DIV0242</strain>
    </source>
</reference>
<dbReference type="OrthoDB" id="9994754at2"/>
<gene>
    <name evidence="3" type="ORF">A5888_001388</name>
    <name evidence="2" type="ORF">A5888_003348</name>
</gene>
<proteinExistence type="predicted"/>
<dbReference type="RefSeq" id="WP_086350350.1">
    <property type="nucleotide sequence ID" value="NZ_CP147247.1"/>
</dbReference>
<accession>A0A242K2F6</accession>
<sequence>MKKILFGFILLGTFIAPVHSQAETKPSHYSYTPEMNKVEVKETGEMVRIEIDENSFIELDSAYKDVTVISSNDDPTNNLRSVTYGKTITLTSSVPSFNSTAYYSEYNNTFKRWYAGTLQFRSSKYQGGKYVATYGGILIMQNW</sequence>
<evidence type="ECO:0000313" key="3">
    <source>
        <dbReference type="EMBL" id="WYJ89665.1"/>
    </source>
</evidence>
<feature type="chain" id="PRO_5012851322" description="DUF5626 domain-containing protein" evidence="1">
    <location>
        <begin position="23"/>
        <end position="143"/>
    </location>
</feature>
<feature type="signal peptide" evidence="1">
    <location>
        <begin position="1"/>
        <end position="22"/>
    </location>
</feature>
<evidence type="ECO:0008006" key="5">
    <source>
        <dbReference type="Google" id="ProtNLM"/>
    </source>
</evidence>
<name>A0A242K2F6_9ENTE</name>
<dbReference type="EMBL" id="NGMM01000006">
    <property type="protein sequence ID" value="OTP12769.1"/>
    <property type="molecule type" value="Genomic_DNA"/>
</dbReference>
<keyword evidence="4" id="KW-1185">Reference proteome</keyword>
<keyword evidence="1" id="KW-0732">Signal</keyword>
<evidence type="ECO:0000313" key="4">
    <source>
        <dbReference type="Proteomes" id="UP000195141"/>
    </source>
</evidence>
<evidence type="ECO:0000256" key="1">
    <source>
        <dbReference type="SAM" id="SignalP"/>
    </source>
</evidence>
<reference evidence="2" key="1">
    <citation type="submission" date="2017-05" db="EMBL/GenBank/DDBJ databases">
        <title>The Genome Sequence of Enterococcus sp. 9E7_DIV0242.</title>
        <authorList>
            <consortium name="The Broad Institute Genomics Platform"/>
            <consortium name="The Broad Institute Genomic Center for Infectious Diseases"/>
            <person name="Earl A."/>
            <person name="Manson A."/>
            <person name="Schwartman J."/>
            <person name="Gilmore M."/>
            <person name="Abouelleil A."/>
            <person name="Cao P."/>
            <person name="Chapman S."/>
            <person name="Cusick C."/>
            <person name="Shea T."/>
            <person name="Young S."/>
            <person name="Neafsey D."/>
            <person name="Nusbaum C."/>
            <person name="Birren B."/>
        </authorList>
    </citation>
    <scope>NUCLEOTIDE SEQUENCE [LARGE SCALE GENOMIC DNA]</scope>
    <source>
        <strain evidence="2">9E7_DIV0242</strain>
    </source>
</reference>
<protein>
    <recommendedName>
        <fullName evidence="5">DUF5626 domain-containing protein</fullName>
    </recommendedName>
</protein>
<dbReference type="AlphaFoldDB" id="A0A242K2F6"/>